<dbReference type="Gene3D" id="1.25.40.10">
    <property type="entry name" value="Tetratricopeptide repeat domain"/>
    <property type="match status" value="3"/>
</dbReference>
<dbReference type="PROSITE" id="PS51375">
    <property type="entry name" value="PPR"/>
    <property type="match status" value="2"/>
</dbReference>
<dbReference type="NCBIfam" id="TIGR00756">
    <property type="entry name" value="PPR"/>
    <property type="match status" value="2"/>
</dbReference>
<dbReference type="Pfam" id="PF13041">
    <property type="entry name" value="PPR_2"/>
    <property type="match status" value="1"/>
</dbReference>
<proteinExistence type="predicted"/>
<evidence type="ECO:0000256" key="2">
    <source>
        <dbReference type="SAM" id="MobiDB-lite"/>
    </source>
</evidence>
<evidence type="ECO:0000313" key="3">
    <source>
        <dbReference type="EMBL" id="KAJ3661805.1"/>
    </source>
</evidence>
<keyword evidence="4" id="KW-1185">Reference proteome</keyword>
<protein>
    <recommendedName>
        <fullName evidence="5">Pentatricopeptide repeat-containing protein 1</fullName>
    </recommendedName>
</protein>
<dbReference type="InterPro" id="IPR011990">
    <property type="entry name" value="TPR-like_helical_dom_sf"/>
</dbReference>
<dbReference type="Proteomes" id="UP001168821">
    <property type="component" value="Unassembled WGS sequence"/>
</dbReference>
<dbReference type="PANTHER" id="PTHR24014">
    <property type="entry name" value="2-OXOGLUTARATE AND IRON-DEPENDENT OXYGENASE DOMAIN-CONTAINING PROTEIN 2"/>
    <property type="match status" value="1"/>
</dbReference>
<feature type="repeat" description="PPR" evidence="1">
    <location>
        <begin position="142"/>
        <end position="176"/>
    </location>
</feature>
<organism evidence="3 4">
    <name type="scientific">Zophobas morio</name>
    <dbReference type="NCBI Taxonomy" id="2755281"/>
    <lineage>
        <taxon>Eukaryota</taxon>
        <taxon>Metazoa</taxon>
        <taxon>Ecdysozoa</taxon>
        <taxon>Arthropoda</taxon>
        <taxon>Hexapoda</taxon>
        <taxon>Insecta</taxon>
        <taxon>Pterygota</taxon>
        <taxon>Neoptera</taxon>
        <taxon>Endopterygota</taxon>
        <taxon>Coleoptera</taxon>
        <taxon>Polyphaga</taxon>
        <taxon>Cucujiformia</taxon>
        <taxon>Tenebrionidae</taxon>
        <taxon>Zophobas</taxon>
    </lineage>
</organism>
<dbReference type="GO" id="GO:0005759">
    <property type="term" value="C:mitochondrial matrix"/>
    <property type="evidence" value="ECO:0007669"/>
    <property type="project" value="TreeGrafter"/>
</dbReference>
<feature type="repeat" description="PPR" evidence="1">
    <location>
        <begin position="216"/>
        <end position="250"/>
    </location>
</feature>
<dbReference type="GO" id="GO:0042780">
    <property type="term" value="P:tRNA 3'-end processing"/>
    <property type="evidence" value="ECO:0007669"/>
    <property type="project" value="TreeGrafter"/>
</dbReference>
<reference evidence="3" key="1">
    <citation type="journal article" date="2023" name="G3 (Bethesda)">
        <title>Whole genome assemblies of Zophobas morio and Tenebrio molitor.</title>
        <authorList>
            <person name="Kaur S."/>
            <person name="Stinson S.A."/>
            <person name="diCenzo G.C."/>
        </authorList>
    </citation>
    <scope>NUCLEOTIDE SEQUENCE</scope>
    <source>
        <strain evidence="3">QUZm001</strain>
    </source>
</reference>
<sequence length="656" mass="76066">MFRLRIISRLTCKGLERCRKFESKRHQHVLILKGSQFAPSTLTCNVKPFSHASETTLETEQEYLVRLKNDPDTFGDSREKEISHESDLKEEKHFEEQVLPSQKSTTKQYADVIKSLIRKRKIKEAIDVLEVKMLQEDKVKPENYIYNLVIGACGRVGYTKKAFSLYNQMKKRDLKITAGTYTALFNACANSPWPEDGLSRAKHLRNIMIEKMYEPNATNYNAMIKAFGRCGDLTVAFALVDEMMIKKIPIKDDTLNFLLQACVQDKEAGFRHALLVWRKSIEKNIPPSLYTYNLMLRCIRDCGIGDVEVMQDTVNTLLQNKSSNVKFLPESSTNRKLIQHSSTDEGVVNKDCKNAEIPNNAVVNSSFDLDVCRPNLMAKLPHLGNIVSFSEVTRAEDRLLLVGGCKGFFNNMVEHKCAPDIKTFTQLLNCLPGSVAAELELEKIMRKFDVKPDIDFFNMLIKKRSMRFDYDGGKQVLEEMKKFNYRPDLITFGVLSLGCKTKDEALQLLDQMKEHSYRLNTEILGAMLHQACHHKNFAYVLEIMEISLRENIKPNKIFMQCLQDFKKICKKISNDNENKLSQSQSFQKGHRIFQMRYKTWLEEIEVDDTEDIHPWAQYRQTTETDTRHYKDKSHRFKATHTSRFKVKTSTKRKYKR</sequence>
<dbReference type="FunFam" id="1.25.40.10:FF:001555">
    <property type="entry name" value="GD13877"/>
    <property type="match status" value="1"/>
</dbReference>
<dbReference type="PANTHER" id="PTHR24014:SF6">
    <property type="entry name" value="PENTATRICOPEPTIDE REPEAT-CONTAINING PROTEIN 1, MITOCHONDRIAL"/>
    <property type="match status" value="1"/>
</dbReference>
<evidence type="ECO:0000313" key="4">
    <source>
        <dbReference type="Proteomes" id="UP001168821"/>
    </source>
</evidence>
<dbReference type="EMBL" id="JALNTZ010000002">
    <property type="protein sequence ID" value="KAJ3661805.1"/>
    <property type="molecule type" value="Genomic_DNA"/>
</dbReference>
<dbReference type="InterPro" id="IPR002885">
    <property type="entry name" value="PPR_rpt"/>
</dbReference>
<accession>A0AA38ML72</accession>
<comment type="caution">
    <text evidence="3">The sequence shown here is derived from an EMBL/GenBank/DDBJ whole genome shotgun (WGS) entry which is preliminary data.</text>
</comment>
<feature type="compositionally biased region" description="Basic residues" evidence="2">
    <location>
        <begin position="629"/>
        <end position="656"/>
    </location>
</feature>
<dbReference type="GO" id="GO:0000049">
    <property type="term" value="F:tRNA binding"/>
    <property type="evidence" value="ECO:0007669"/>
    <property type="project" value="TreeGrafter"/>
</dbReference>
<evidence type="ECO:0000256" key="1">
    <source>
        <dbReference type="PROSITE-ProRule" id="PRU00708"/>
    </source>
</evidence>
<dbReference type="FunFam" id="1.25.40.10:FF:000761">
    <property type="entry name" value="pentatricopeptide repeat-containing protein 1, mitochondrial"/>
    <property type="match status" value="1"/>
</dbReference>
<dbReference type="AlphaFoldDB" id="A0AA38ML72"/>
<dbReference type="Pfam" id="PF12854">
    <property type="entry name" value="PPR_1"/>
    <property type="match status" value="1"/>
</dbReference>
<gene>
    <name evidence="3" type="ORF">Zmor_006187</name>
</gene>
<dbReference type="Pfam" id="PF13812">
    <property type="entry name" value="PPR_3"/>
    <property type="match status" value="1"/>
</dbReference>
<evidence type="ECO:0008006" key="5">
    <source>
        <dbReference type="Google" id="ProtNLM"/>
    </source>
</evidence>
<feature type="region of interest" description="Disordered" evidence="2">
    <location>
        <begin position="623"/>
        <end position="656"/>
    </location>
</feature>
<name>A0AA38ML72_9CUCU</name>